<gene>
    <name evidence="6" type="primary">LOC125515153</name>
</gene>
<dbReference type="Proteomes" id="UP000015106">
    <property type="component" value="Chromosome 6"/>
</dbReference>
<sequence>MTSNGSSSFQGFYRNLHTPAVLIGAGFVLVALLISLWLILQHLRSYRNPSEQKWIIAVLFMVPVYASESIISLWHSEFSLACDILRNCYEAFALYAFGRYLVACLGGERQVVGLLEKERMEELSEQLLESQEKAKNRNQSRLRDFFCDPNAMGESLYTIIKFGLVQYMILKTFCAFLAFILELFGAYGDGEFKWNYGQTWALYCLVKFYNATHERLQAIRPLAKFISFKAIVFATWWQGIGITIICHTGLLPKEGKVQNGIQDFLICIEMAIAAIAHAFVFGVEPYQHIPVHDREHREVAHEESKMELRVDVDDGSNAVPATVEQKETNVKTPGTSIRESVEDVVLGGGHHVVKDVALTISQAMEPVEKGAWKIQETFHHVSLKPEDKKKPDVEVEERVTENVVDNGEAVAVDAEVEVETRVKDKGDGSGSMERLKSKE</sequence>
<dbReference type="EnsemblPlants" id="TuG1812G0600003852.01.T01">
    <property type="protein sequence ID" value="TuG1812G0600003852.01.T01"/>
    <property type="gene ID" value="TuG1812G0600003852.01"/>
</dbReference>
<dbReference type="InterPro" id="IPR005178">
    <property type="entry name" value="Ostalpha/TMEM184C"/>
</dbReference>
<evidence type="ECO:0000256" key="2">
    <source>
        <dbReference type="ARBA" id="ARBA00022692"/>
    </source>
</evidence>
<organism evidence="6 7">
    <name type="scientific">Triticum urartu</name>
    <name type="common">Red wild einkorn</name>
    <name type="synonym">Crithodium urartu</name>
    <dbReference type="NCBI Taxonomy" id="4572"/>
    <lineage>
        <taxon>Eukaryota</taxon>
        <taxon>Viridiplantae</taxon>
        <taxon>Streptophyta</taxon>
        <taxon>Embryophyta</taxon>
        <taxon>Tracheophyta</taxon>
        <taxon>Spermatophyta</taxon>
        <taxon>Magnoliopsida</taxon>
        <taxon>Liliopsida</taxon>
        <taxon>Poales</taxon>
        <taxon>Poaceae</taxon>
        <taxon>BOP clade</taxon>
        <taxon>Pooideae</taxon>
        <taxon>Triticodae</taxon>
        <taxon>Triticeae</taxon>
        <taxon>Triticinae</taxon>
        <taxon>Triticum</taxon>
    </lineage>
</organism>
<dbReference type="Gramene" id="TuG1812G0600003852.01.T01">
    <property type="protein sequence ID" value="TuG1812G0600003852.01.T01"/>
    <property type="gene ID" value="TuG1812G0600003852.01"/>
</dbReference>
<comment type="subcellular location">
    <subcellularLocation>
        <location evidence="1">Membrane</location>
        <topology evidence="1">Multi-pass membrane protein</topology>
    </subcellularLocation>
</comment>
<reference evidence="7" key="1">
    <citation type="journal article" date="2013" name="Nature">
        <title>Draft genome of the wheat A-genome progenitor Triticum urartu.</title>
        <authorList>
            <person name="Ling H.Q."/>
            <person name="Zhao S."/>
            <person name="Liu D."/>
            <person name="Wang J."/>
            <person name="Sun H."/>
            <person name="Zhang C."/>
            <person name="Fan H."/>
            <person name="Li D."/>
            <person name="Dong L."/>
            <person name="Tao Y."/>
            <person name="Gao C."/>
            <person name="Wu H."/>
            <person name="Li Y."/>
            <person name="Cui Y."/>
            <person name="Guo X."/>
            <person name="Zheng S."/>
            <person name="Wang B."/>
            <person name="Yu K."/>
            <person name="Liang Q."/>
            <person name="Yang W."/>
            <person name="Lou X."/>
            <person name="Chen J."/>
            <person name="Feng M."/>
            <person name="Jian J."/>
            <person name="Zhang X."/>
            <person name="Luo G."/>
            <person name="Jiang Y."/>
            <person name="Liu J."/>
            <person name="Wang Z."/>
            <person name="Sha Y."/>
            <person name="Zhang B."/>
            <person name="Wu H."/>
            <person name="Tang D."/>
            <person name="Shen Q."/>
            <person name="Xue P."/>
            <person name="Zou S."/>
            <person name="Wang X."/>
            <person name="Liu X."/>
            <person name="Wang F."/>
            <person name="Yang Y."/>
            <person name="An X."/>
            <person name="Dong Z."/>
            <person name="Zhang K."/>
            <person name="Zhang X."/>
            <person name="Luo M.C."/>
            <person name="Dvorak J."/>
            <person name="Tong Y."/>
            <person name="Wang J."/>
            <person name="Yang H."/>
            <person name="Li Z."/>
            <person name="Wang D."/>
            <person name="Zhang A."/>
            <person name="Wang J."/>
        </authorList>
    </citation>
    <scope>NUCLEOTIDE SEQUENCE</scope>
    <source>
        <strain evidence="7">cv. G1812</strain>
    </source>
</reference>
<evidence type="ECO:0000256" key="5">
    <source>
        <dbReference type="SAM" id="Phobius"/>
    </source>
</evidence>
<dbReference type="PANTHER" id="PTHR23423">
    <property type="entry name" value="ORGANIC SOLUTE TRANSPORTER-RELATED"/>
    <property type="match status" value="1"/>
</dbReference>
<dbReference type="SMART" id="SM01417">
    <property type="entry name" value="Solute_trans_a"/>
    <property type="match status" value="1"/>
</dbReference>
<feature type="transmembrane region" description="Helical" evidence="5">
    <location>
        <begin position="264"/>
        <end position="283"/>
    </location>
</feature>
<dbReference type="EnsemblPlants" id="TuG1812U0000024000.01.T01">
    <property type="protein sequence ID" value="TuG1812U0000024000.01.T01"/>
    <property type="gene ID" value="TuG1812U0000024000.01"/>
</dbReference>
<reference evidence="6" key="2">
    <citation type="submission" date="2018-03" db="EMBL/GenBank/DDBJ databases">
        <title>The Triticum urartu genome reveals the dynamic nature of wheat genome evolution.</title>
        <authorList>
            <person name="Ling H."/>
            <person name="Ma B."/>
            <person name="Shi X."/>
            <person name="Liu H."/>
            <person name="Dong L."/>
            <person name="Sun H."/>
            <person name="Cao Y."/>
            <person name="Gao Q."/>
            <person name="Zheng S."/>
            <person name="Li Y."/>
            <person name="Yu Y."/>
            <person name="Du H."/>
            <person name="Qi M."/>
            <person name="Li Y."/>
            <person name="Yu H."/>
            <person name="Cui Y."/>
            <person name="Wang N."/>
            <person name="Chen C."/>
            <person name="Wu H."/>
            <person name="Zhao Y."/>
            <person name="Zhang J."/>
            <person name="Li Y."/>
            <person name="Zhou W."/>
            <person name="Zhang B."/>
            <person name="Hu W."/>
            <person name="Eijk M."/>
            <person name="Tang J."/>
            <person name="Witsenboer H."/>
            <person name="Zhao S."/>
            <person name="Li Z."/>
            <person name="Zhang A."/>
            <person name="Wang D."/>
            <person name="Liang C."/>
        </authorList>
    </citation>
    <scope>NUCLEOTIDE SEQUENCE [LARGE SCALE GENOMIC DNA]</scope>
    <source>
        <strain evidence="6">cv. G1812</strain>
    </source>
</reference>
<proteinExistence type="predicted"/>
<dbReference type="AlphaFoldDB" id="A0A8R7V0V2"/>
<dbReference type="GeneID" id="125515153"/>
<keyword evidence="2 5" id="KW-0812">Transmembrane</keyword>
<keyword evidence="3 5" id="KW-1133">Transmembrane helix</keyword>
<evidence type="ECO:0000256" key="1">
    <source>
        <dbReference type="ARBA" id="ARBA00004141"/>
    </source>
</evidence>
<accession>A0A8R7V0V2</accession>
<feature type="transmembrane region" description="Helical" evidence="5">
    <location>
        <begin position="168"/>
        <end position="187"/>
    </location>
</feature>
<keyword evidence="7" id="KW-1185">Reference proteome</keyword>
<feature type="transmembrane region" description="Helical" evidence="5">
    <location>
        <begin position="20"/>
        <end position="40"/>
    </location>
</feature>
<dbReference type="Pfam" id="PF03619">
    <property type="entry name" value="Solute_trans_a"/>
    <property type="match status" value="1"/>
</dbReference>
<dbReference type="GO" id="GO:0016020">
    <property type="term" value="C:membrane"/>
    <property type="evidence" value="ECO:0007669"/>
    <property type="project" value="UniProtKB-SubCell"/>
</dbReference>
<keyword evidence="4 5" id="KW-0472">Membrane</keyword>
<reference evidence="6" key="3">
    <citation type="submission" date="2022-06" db="UniProtKB">
        <authorList>
            <consortium name="EnsemblPlants"/>
        </authorList>
    </citation>
    <scope>IDENTIFICATION</scope>
</reference>
<dbReference type="RefSeq" id="XP_048536550.1">
    <property type="nucleotide sequence ID" value="XM_048680593.1"/>
</dbReference>
<dbReference type="Gramene" id="TuG1812U0000024000.01.T01">
    <property type="protein sequence ID" value="TuG1812U0000024000.01.T01"/>
    <property type="gene ID" value="TuG1812U0000024000.01"/>
</dbReference>
<evidence type="ECO:0000256" key="3">
    <source>
        <dbReference type="ARBA" id="ARBA00022989"/>
    </source>
</evidence>
<evidence type="ECO:0000313" key="7">
    <source>
        <dbReference type="Proteomes" id="UP000015106"/>
    </source>
</evidence>
<name>A0A8R7V0V2_TRIUA</name>
<feature type="transmembrane region" description="Helical" evidence="5">
    <location>
        <begin position="230"/>
        <end position="252"/>
    </location>
</feature>
<evidence type="ECO:0008006" key="8">
    <source>
        <dbReference type="Google" id="ProtNLM"/>
    </source>
</evidence>
<evidence type="ECO:0000313" key="6">
    <source>
        <dbReference type="EnsemblPlants" id="TuG1812G0600003852.01.T01"/>
    </source>
</evidence>
<protein>
    <recommendedName>
        <fullName evidence="8">Protein LAZ1 homolog 2</fullName>
    </recommendedName>
</protein>
<evidence type="ECO:0000256" key="4">
    <source>
        <dbReference type="ARBA" id="ARBA00023136"/>
    </source>
</evidence>